<dbReference type="EMBL" id="CP099799">
    <property type="protein sequence ID" value="USS00498.1"/>
    <property type="molecule type" value="Genomic_DNA"/>
</dbReference>
<name>A0A9N7JLH1_CLOSE</name>
<protein>
    <submittedName>
        <fullName evidence="2">Uncharacterized protein</fullName>
    </submittedName>
</protein>
<evidence type="ECO:0000313" key="2">
    <source>
        <dbReference type="EMBL" id="AYE33937.1"/>
    </source>
</evidence>
<dbReference type="KEGG" id="csep:CP523_05320"/>
<organism evidence="2 4">
    <name type="scientific">Clostridium septicum</name>
    <dbReference type="NCBI Taxonomy" id="1504"/>
    <lineage>
        <taxon>Bacteria</taxon>
        <taxon>Bacillati</taxon>
        <taxon>Bacillota</taxon>
        <taxon>Clostridia</taxon>
        <taxon>Eubacteriales</taxon>
        <taxon>Clostridiaceae</taxon>
        <taxon>Clostridium</taxon>
    </lineage>
</organism>
<feature type="coiled-coil region" evidence="1">
    <location>
        <begin position="35"/>
        <end position="76"/>
    </location>
</feature>
<keyword evidence="5" id="KW-1185">Reference proteome</keyword>
<reference evidence="2 4" key="1">
    <citation type="submission" date="2017-09" db="EMBL/GenBank/DDBJ databases">
        <authorList>
            <person name="Thomas P."/>
            <person name="Seyboldt C."/>
        </authorList>
    </citation>
    <scope>NUCLEOTIDE SEQUENCE [LARGE SCALE GENOMIC DNA]</scope>
    <source>
        <strain evidence="2 4">DSM 7534</strain>
    </source>
</reference>
<dbReference type="GeneID" id="303560100"/>
<proteinExistence type="predicted"/>
<evidence type="ECO:0000256" key="1">
    <source>
        <dbReference type="SAM" id="Coils"/>
    </source>
</evidence>
<dbReference type="Proteomes" id="UP001055437">
    <property type="component" value="Chromosome"/>
</dbReference>
<dbReference type="EMBL" id="CP023671">
    <property type="protein sequence ID" value="AYE33937.1"/>
    <property type="molecule type" value="Genomic_DNA"/>
</dbReference>
<evidence type="ECO:0000313" key="3">
    <source>
        <dbReference type="EMBL" id="USS00498.1"/>
    </source>
</evidence>
<reference evidence="3" key="2">
    <citation type="submission" date="2022-06" db="EMBL/GenBank/DDBJ databases">
        <authorList>
            <person name="Holder M.E."/>
            <person name="Ajami N.J."/>
            <person name="Petrosino J.F."/>
        </authorList>
    </citation>
    <scope>NUCLEOTIDE SEQUENCE</scope>
    <source>
        <strain evidence="3">RMA 8861</strain>
    </source>
</reference>
<keyword evidence="1" id="KW-0175">Coiled coil</keyword>
<sequence>MGIMDKVRELGEEIAKTVDESAIKENVKCATMIIKDTVEKGKKEIESKIEENRQRIDEEKKLLKDLEENTENNVADNFQLGVVTINTEKMLEFANLYSDKICSIRNSIKEPKLTFGKDSSEKSVSKILSSWDKFDELEGIDEANNEEVIIEVIELNKEEDTIFCYNGGRKCSVLLTTKNIYLKVKHPVHNLIYSSKISTGKLQKIKIINNETGNILTLNDVEVGLVDDDFAEGLIKYLDKVNLGIYEITIDDVIEELKKVKFVESKVVLDIINEIRKED</sequence>
<dbReference type="RefSeq" id="WP_066677996.1">
    <property type="nucleotide sequence ID" value="NZ_CABMIZ010000034.1"/>
</dbReference>
<evidence type="ECO:0000313" key="5">
    <source>
        <dbReference type="Proteomes" id="UP001055437"/>
    </source>
</evidence>
<evidence type="ECO:0000313" key="4">
    <source>
        <dbReference type="Proteomes" id="UP000280586"/>
    </source>
</evidence>
<dbReference type="Proteomes" id="UP000280586">
    <property type="component" value="Chromosome"/>
</dbReference>
<accession>A0A9N7JLH1</accession>
<dbReference type="AlphaFoldDB" id="A0A9N7JLH1"/>
<gene>
    <name evidence="2" type="ORF">CP523_05320</name>
    <name evidence="3" type="ORF">NH397_13570</name>
</gene>